<evidence type="ECO:0000256" key="9">
    <source>
        <dbReference type="ARBA" id="ARBA00023251"/>
    </source>
</evidence>
<keyword evidence="4" id="KW-0813">Transport</keyword>
<keyword evidence="6 10" id="KW-0812">Transmembrane</keyword>
<dbReference type="GO" id="GO:0046677">
    <property type="term" value="P:response to antibiotic"/>
    <property type="evidence" value="ECO:0007669"/>
    <property type="project" value="UniProtKB-KW"/>
</dbReference>
<comment type="caution">
    <text evidence="11">The sequence shown here is derived from an EMBL/GenBank/DDBJ whole genome shotgun (WGS) entry which is preliminary data.</text>
</comment>
<evidence type="ECO:0000256" key="3">
    <source>
        <dbReference type="ARBA" id="ARBA00022106"/>
    </source>
</evidence>
<keyword evidence="9" id="KW-0046">Antibiotic resistance</keyword>
<evidence type="ECO:0000313" key="11">
    <source>
        <dbReference type="EMBL" id="NYB75835.1"/>
    </source>
</evidence>
<dbReference type="Proteomes" id="UP000611629">
    <property type="component" value="Unassembled WGS sequence"/>
</dbReference>
<evidence type="ECO:0000256" key="2">
    <source>
        <dbReference type="ARBA" id="ARBA00008417"/>
    </source>
</evidence>
<feature type="transmembrane region" description="Helical" evidence="10">
    <location>
        <begin position="413"/>
        <end position="437"/>
    </location>
</feature>
<keyword evidence="5" id="KW-1003">Cell membrane</keyword>
<evidence type="ECO:0000256" key="10">
    <source>
        <dbReference type="SAM" id="Phobius"/>
    </source>
</evidence>
<dbReference type="GO" id="GO:0015297">
    <property type="term" value="F:antiporter activity"/>
    <property type="evidence" value="ECO:0007669"/>
    <property type="project" value="InterPro"/>
</dbReference>
<sequence length="478" mass="52451">MKIGYILNICYFNIYIRNRGSKVNKEINNDLGTAGVGKLLFSLAIPAITAQLVNMLYNIIDRIYIGHMEEIGPSALTGVGITMPIIMIISAFSSLICMGGSPRAAIKMGENNYDEAEKILGNCFSSLLAISITLTVLFLIFGENLLCFFGASEKTIEYGLKYLNIYVCGTIFVQLTLGLNSFISTQGFAKFSMITVIIGAAANIILDPIFMFGLNMGVKGAAAATVLSQALSTFWVLKFLTGKKSKLKIRINYLKCDKSILIPVLLLGISPFIMQSTESLLNIAFNTSLQKYGGDTAVGSMTILTSIMQVVHLPIVGLTQGAQPIISYNYGAKNNDRVKNTFKLLFKSAFIYSTSIWILIMAFPGAFISLFTNDPALKEFSMWAVQIYLAAALVIAAQNSCQQTFVALGQAKISMFLALLRKIVLLIPLIFILPYFFENKVFAVFLAEPISDFIAASVTTITFMLNINRILETNESLR</sequence>
<accession>A0A974GY60</accession>
<protein>
    <recommendedName>
        <fullName evidence="3">Multidrug export protein MepA</fullName>
    </recommendedName>
</protein>
<keyword evidence="12" id="KW-1185">Reference proteome</keyword>
<dbReference type="InterPro" id="IPR045070">
    <property type="entry name" value="MATE_MepA-like"/>
</dbReference>
<feature type="transmembrane region" description="Helical" evidence="10">
    <location>
        <begin position="383"/>
        <end position="401"/>
    </location>
</feature>
<evidence type="ECO:0000256" key="1">
    <source>
        <dbReference type="ARBA" id="ARBA00004651"/>
    </source>
</evidence>
<dbReference type="PANTHER" id="PTHR43823:SF3">
    <property type="entry name" value="MULTIDRUG EXPORT PROTEIN MEPA"/>
    <property type="match status" value="1"/>
</dbReference>
<dbReference type="Pfam" id="PF01554">
    <property type="entry name" value="MatE"/>
    <property type="match status" value="2"/>
</dbReference>
<comment type="subcellular location">
    <subcellularLocation>
        <location evidence="1">Cell membrane</location>
        <topology evidence="1">Multi-pass membrane protein</topology>
    </subcellularLocation>
</comment>
<keyword evidence="7 10" id="KW-1133">Transmembrane helix</keyword>
<feature type="transmembrane region" description="Helical" evidence="10">
    <location>
        <begin position="75"/>
        <end position="98"/>
    </location>
</feature>
<feature type="transmembrane region" description="Helical" evidence="10">
    <location>
        <begin position="449"/>
        <end position="468"/>
    </location>
</feature>
<feature type="transmembrane region" description="Helical" evidence="10">
    <location>
        <begin position="349"/>
        <end position="371"/>
    </location>
</feature>
<dbReference type="EMBL" id="JACBNQ010000030">
    <property type="protein sequence ID" value="NYB75835.1"/>
    <property type="molecule type" value="Genomic_DNA"/>
</dbReference>
<feature type="transmembrane region" description="Helical" evidence="10">
    <location>
        <begin position="220"/>
        <end position="240"/>
    </location>
</feature>
<evidence type="ECO:0000256" key="4">
    <source>
        <dbReference type="ARBA" id="ARBA00022448"/>
    </source>
</evidence>
<dbReference type="GO" id="GO:0005886">
    <property type="term" value="C:plasma membrane"/>
    <property type="evidence" value="ECO:0007669"/>
    <property type="project" value="UniProtKB-SubCell"/>
</dbReference>
<dbReference type="NCBIfam" id="TIGR00797">
    <property type="entry name" value="matE"/>
    <property type="match status" value="1"/>
</dbReference>
<dbReference type="InterPro" id="IPR002528">
    <property type="entry name" value="MATE_fam"/>
</dbReference>
<feature type="transmembrane region" description="Helical" evidence="10">
    <location>
        <begin position="260"/>
        <end position="277"/>
    </location>
</feature>
<dbReference type="PIRSF" id="PIRSF006603">
    <property type="entry name" value="DinF"/>
    <property type="match status" value="1"/>
</dbReference>
<evidence type="ECO:0000313" key="12">
    <source>
        <dbReference type="Proteomes" id="UP000611629"/>
    </source>
</evidence>
<dbReference type="GO" id="GO:0042910">
    <property type="term" value="F:xenobiotic transmembrane transporter activity"/>
    <property type="evidence" value="ECO:0007669"/>
    <property type="project" value="InterPro"/>
</dbReference>
<dbReference type="InterPro" id="IPR048279">
    <property type="entry name" value="MdtK-like"/>
</dbReference>
<evidence type="ECO:0000256" key="6">
    <source>
        <dbReference type="ARBA" id="ARBA00022692"/>
    </source>
</evidence>
<dbReference type="AlphaFoldDB" id="A0A974GY60"/>
<dbReference type="CDD" id="cd13143">
    <property type="entry name" value="MATE_MepA_like"/>
    <property type="match status" value="1"/>
</dbReference>
<evidence type="ECO:0000256" key="8">
    <source>
        <dbReference type="ARBA" id="ARBA00023136"/>
    </source>
</evidence>
<feature type="transmembrane region" description="Helical" evidence="10">
    <location>
        <begin position="39"/>
        <end position="60"/>
    </location>
</feature>
<reference evidence="11" key="1">
    <citation type="submission" date="2020-07" db="EMBL/GenBank/DDBJ databases">
        <title>Genomic analysis of a strain of Sedimentibacter Hydroxybenzoicus DSM7310.</title>
        <authorList>
            <person name="Ma S."/>
        </authorList>
    </citation>
    <scope>NUCLEOTIDE SEQUENCE</scope>
    <source>
        <strain evidence="11">DSM 7310</strain>
    </source>
</reference>
<feature type="transmembrane region" description="Helical" evidence="10">
    <location>
        <begin position="162"/>
        <end position="179"/>
    </location>
</feature>
<name>A0A974GY60_SEDHY</name>
<evidence type="ECO:0000256" key="7">
    <source>
        <dbReference type="ARBA" id="ARBA00022989"/>
    </source>
</evidence>
<evidence type="ECO:0000256" key="5">
    <source>
        <dbReference type="ARBA" id="ARBA00022475"/>
    </source>
</evidence>
<feature type="transmembrane region" description="Helical" evidence="10">
    <location>
        <begin position="119"/>
        <end position="142"/>
    </location>
</feature>
<proteinExistence type="inferred from homology"/>
<keyword evidence="8 10" id="KW-0472">Membrane</keyword>
<dbReference type="PANTHER" id="PTHR43823">
    <property type="entry name" value="SPORULATION PROTEIN YKVU"/>
    <property type="match status" value="1"/>
</dbReference>
<organism evidence="11 12">
    <name type="scientific">Sedimentibacter hydroxybenzoicus DSM 7310</name>
    <dbReference type="NCBI Taxonomy" id="1123245"/>
    <lineage>
        <taxon>Bacteria</taxon>
        <taxon>Bacillati</taxon>
        <taxon>Bacillota</taxon>
        <taxon>Tissierellia</taxon>
        <taxon>Sedimentibacter</taxon>
    </lineage>
</organism>
<comment type="similarity">
    <text evidence="2">Belongs to the multi antimicrobial extrusion (MATE) (TC 2.A.66.1) family. MepA subfamily.</text>
</comment>
<feature type="transmembrane region" description="Helical" evidence="10">
    <location>
        <begin position="297"/>
        <end position="318"/>
    </location>
</feature>
<dbReference type="InterPro" id="IPR051327">
    <property type="entry name" value="MATE_MepA_subfamily"/>
</dbReference>
<feature type="transmembrane region" description="Helical" evidence="10">
    <location>
        <begin position="191"/>
        <end position="214"/>
    </location>
</feature>
<gene>
    <name evidence="11" type="ORF">HZF24_16930</name>
</gene>